<keyword evidence="3" id="KW-1185">Reference proteome</keyword>
<accession>A0A4P9ZXI9</accession>
<name>A0A4P9ZXI9_9FUNG</name>
<gene>
    <name evidence="2" type="ORF">BJ085DRAFT_29318</name>
</gene>
<evidence type="ECO:0000313" key="3">
    <source>
        <dbReference type="Proteomes" id="UP000268162"/>
    </source>
</evidence>
<organism evidence="2 3">
    <name type="scientific">Dimargaris cristalligena</name>
    <dbReference type="NCBI Taxonomy" id="215637"/>
    <lineage>
        <taxon>Eukaryota</taxon>
        <taxon>Fungi</taxon>
        <taxon>Fungi incertae sedis</taxon>
        <taxon>Zoopagomycota</taxon>
        <taxon>Kickxellomycotina</taxon>
        <taxon>Dimargaritomycetes</taxon>
        <taxon>Dimargaritales</taxon>
        <taxon>Dimargaritaceae</taxon>
        <taxon>Dimargaris</taxon>
    </lineage>
</organism>
<protein>
    <submittedName>
        <fullName evidence="2">Uncharacterized protein</fullName>
    </submittedName>
</protein>
<evidence type="ECO:0000256" key="1">
    <source>
        <dbReference type="SAM" id="MobiDB-lite"/>
    </source>
</evidence>
<evidence type="ECO:0000313" key="2">
    <source>
        <dbReference type="EMBL" id="RKP38098.1"/>
    </source>
</evidence>
<feature type="region of interest" description="Disordered" evidence="1">
    <location>
        <begin position="1"/>
        <end position="56"/>
    </location>
</feature>
<sequence>MTLGDDDDDDDDDDDNDNDNDNGNMDPIANANSPSGSMGGIGPLPGEPRKIIPIPRRKPVESTGLGKTTLCSQFRDNMETLLDILIDDTLDDAEFEKVQRIIKTDPGNYMSHLAFVNDIGFYGQWGNQGQRVLNYTVGTLDRSKGRQSLNLLSILLGERPEVAMGFIRKAFGGFTLEQRRMMATPRKLSARRRKQTMSTTCRFQTLNEIVTWPEFWGLRLWPDLASNLLLYNRFELAQEIMDLLGMPQVHWWTFIIKRAHWALFMDQEAAVTTMMDPVDCESVKPVKSMKQAEQERLTKLRGLCYTLKTAIGDKQLVNVFAKYDDISALYPILGLPEDFIFPEDDDMGDLFVSYADGARH</sequence>
<reference evidence="3" key="1">
    <citation type="journal article" date="2018" name="Nat. Microbiol.">
        <title>Leveraging single-cell genomics to expand the fungal tree of life.</title>
        <authorList>
            <person name="Ahrendt S.R."/>
            <person name="Quandt C.A."/>
            <person name="Ciobanu D."/>
            <person name="Clum A."/>
            <person name="Salamov A."/>
            <person name="Andreopoulos B."/>
            <person name="Cheng J.F."/>
            <person name="Woyke T."/>
            <person name="Pelin A."/>
            <person name="Henrissat B."/>
            <person name="Reynolds N.K."/>
            <person name="Benny G.L."/>
            <person name="Smith M.E."/>
            <person name="James T.Y."/>
            <person name="Grigoriev I.V."/>
        </authorList>
    </citation>
    <scope>NUCLEOTIDE SEQUENCE [LARGE SCALE GENOMIC DNA]</scope>
    <source>
        <strain evidence="3">RSA 468</strain>
    </source>
</reference>
<feature type="compositionally biased region" description="Acidic residues" evidence="1">
    <location>
        <begin position="1"/>
        <end position="20"/>
    </location>
</feature>
<dbReference type="Proteomes" id="UP000268162">
    <property type="component" value="Unassembled WGS sequence"/>
</dbReference>
<dbReference type="EMBL" id="ML002405">
    <property type="protein sequence ID" value="RKP38098.1"/>
    <property type="molecule type" value="Genomic_DNA"/>
</dbReference>
<dbReference type="AlphaFoldDB" id="A0A4P9ZXI9"/>
<proteinExistence type="predicted"/>